<organism evidence="2 3">
    <name type="scientific">Knufia fluminis</name>
    <dbReference type="NCBI Taxonomy" id="191047"/>
    <lineage>
        <taxon>Eukaryota</taxon>
        <taxon>Fungi</taxon>
        <taxon>Dikarya</taxon>
        <taxon>Ascomycota</taxon>
        <taxon>Pezizomycotina</taxon>
        <taxon>Eurotiomycetes</taxon>
        <taxon>Chaetothyriomycetidae</taxon>
        <taxon>Chaetothyriales</taxon>
        <taxon>Trichomeriaceae</taxon>
        <taxon>Knufia</taxon>
    </lineage>
</organism>
<dbReference type="PANTHER" id="PTHR38119">
    <property type="entry name" value="BTB DOMAIN-CONTAINING PROTEIN-RELATED"/>
    <property type="match status" value="1"/>
</dbReference>
<reference evidence="2 3" key="1">
    <citation type="submission" date="2022-12" db="EMBL/GenBank/DDBJ databases">
        <title>Genomic features and morphological characterization of a novel Knufia sp. strain isolated from spacecraft assembly facility.</title>
        <authorList>
            <person name="Teixeira M."/>
            <person name="Chander A.M."/>
            <person name="Stajich J.E."/>
            <person name="Venkateswaran K."/>
        </authorList>
    </citation>
    <scope>NUCLEOTIDE SEQUENCE [LARGE SCALE GENOMIC DNA]</scope>
    <source>
        <strain evidence="2 3">FJI-L2-BK-P2</strain>
    </source>
</reference>
<feature type="domain" description="BTB" evidence="1">
    <location>
        <begin position="16"/>
        <end position="46"/>
    </location>
</feature>
<sequence length="423" mass="48044">MAINGTSTNFPKFEDGDVSIVVSTSRIYILHSNVLRRVSKYFKNIFDTSDPPRLTAAARREGYTPWRFQLYQDHNHPNDRGQFFSMPIGESGKVHGQNNIPPRGPSTTMSGEDDDKCWDWLFGCFYGITPDFDSSTFGATVNDCFVLMDCADTISAVDHVREVVDLALMRQDEVLWKSIAGIPTVWAELGRRVRSPAIFKEAVIHIVGKWKMLDHESKDQLPKDIQKLCKKKWDELELAKRAIEIRIAGHYPPFLCRNHADKPHRTAYANDIYSWTALSYFRQYLAQSGNDSTNRQAEDGGYAWYKAFSKGADAYLDHEAMREFHTFFPMSSKACSVLEAHMNVLKEDIKDFVKDLMVVRTHVDPATLEGAGKPWLTCTVVEKGDLPWVVMEEGEQGNGFNALAQEAMRVEETGMEADDEDDE</sequence>
<evidence type="ECO:0000313" key="2">
    <source>
        <dbReference type="EMBL" id="KAK5953751.1"/>
    </source>
</evidence>
<proteinExistence type="predicted"/>
<accession>A0AAN8I7T2</accession>
<dbReference type="AlphaFoldDB" id="A0AAN8I7T2"/>
<dbReference type="Proteomes" id="UP001316803">
    <property type="component" value="Unassembled WGS sequence"/>
</dbReference>
<protein>
    <recommendedName>
        <fullName evidence="1">BTB domain-containing protein</fullName>
    </recommendedName>
</protein>
<gene>
    <name evidence="2" type="ORF">OHC33_005020</name>
</gene>
<dbReference type="PROSITE" id="PS50097">
    <property type="entry name" value="BTB"/>
    <property type="match status" value="1"/>
</dbReference>
<dbReference type="EMBL" id="JAKLMC020000010">
    <property type="protein sequence ID" value="KAK5953751.1"/>
    <property type="molecule type" value="Genomic_DNA"/>
</dbReference>
<comment type="caution">
    <text evidence="2">The sequence shown here is derived from an EMBL/GenBank/DDBJ whole genome shotgun (WGS) entry which is preliminary data.</text>
</comment>
<dbReference type="InterPro" id="IPR000210">
    <property type="entry name" value="BTB/POZ_dom"/>
</dbReference>
<name>A0AAN8I7T2_9EURO</name>
<dbReference type="PANTHER" id="PTHR38119:SF2">
    <property type="entry name" value="TRANSCRIPTION FACTOR DOMAIN-CONTAINING PROTEIN"/>
    <property type="match status" value="1"/>
</dbReference>
<keyword evidence="3" id="KW-1185">Reference proteome</keyword>
<evidence type="ECO:0000313" key="3">
    <source>
        <dbReference type="Proteomes" id="UP001316803"/>
    </source>
</evidence>
<evidence type="ECO:0000259" key="1">
    <source>
        <dbReference type="PROSITE" id="PS50097"/>
    </source>
</evidence>